<comment type="cofactor">
    <cofactor evidence="1">
        <name>pyridoxal 5'-phosphate</name>
        <dbReference type="ChEBI" id="CHEBI:597326"/>
    </cofactor>
</comment>
<dbReference type="InterPro" id="IPR000192">
    <property type="entry name" value="Aminotrans_V_dom"/>
</dbReference>
<dbReference type="SUPFAM" id="SSF53383">
    <property type="entry name" value="PLP-dependent transferases"/>
    <property type="match status" value="1"/>
</dbReference>
<evidence type="ECO:0000256" key="2">
    <source>
        <dbReference type="ARBA" id="ARBA00009236"/>
    </source>
</evidence>
<organism evidence="8 9">
    <name type="scientific">Elysia marginata</name>
    <dbReference type="NCBI Taxonomy" id="1093978"/>
    <lineage>
        <taxon>Eukaryota</taxon>
        <taxon>Metazoa</taxon>
        <taxon>Spiralia</taxon>
        <taxon>Lophotrochozoa</taxon>
        <taxon>Mollusca</taxon>
        <taxon>Gastropoda</taxon>
        <taxon>Heterobranchia</taxon>
        <taxon>Euthyneura</taxon>
        <taxon>Panpulmonata</taxon>
        <taxon>Sacoglossa</taxon>
        <taxon>Placobranchoidea</taxon>
        <taxon>Plakobranchidae</taxon>
        <taxon>Elysia</taxon>
    </lineage>
</organism>
<dbReference type="InterPro" id="IPR015421">
    <property type="entry name" value="PyrdxlP-dep_Trfase_major"/>
</dbReference>
<dbReference type="EC" id="2.6.1.44" evidence="3"/>
<reference evidence="8 9" key="1">
    <citation type="journal article" date="2021" name="Elife">
        <title>Chloroplast acquisition without the gene transfer in kleptoplastic sea slugs, Plakobranchus ocellatus.</title>
        <authorList>
            <person name="Maeda T."/>
            <person name="Takahashi S."/>
            <person name="Yoshida T."/>
            <person name="Shimamura S."/>
            <person name="Takaki Y."/>
            <person name="Nagai Y."/>
            <person name="Toyoda A."/>
            <person name="Suzuki Y."/>
            <person name="Arimoto A."/>
            <person name="Ishii H."/>
            <person name="Satoh N."/>
            <person name="Nishiyama T."/>
            <person name="Hasebe M."/>
            <person name="Maruyama T."/>
            <person name="Minagawa J."/>
            <person name="Obokata J."/>
            <person name="Shigenobu S."/>
        </authorList>
    </citation>
    <scope>NUCLEOTIDE SEQUENCE [LARGE SCALE GENOMIC DNA]</scope>
</reference>
<dbReference type="GO" id="GO:0004760">
    <property type="term" value="F:L-serine-pyruvate transaminase activity"/>
    <property type="evidence" value="ECO:0007669"/>
    <property type="project" value="TreeGrafter"/>
</dbReference>
<dbReference type="PANTHER" id="PTHR21152:SF40">
    <property type="entry name" value="ALANINE--GLYOXYLATE AMINOTRANSFERASE"/>
    <property type="match status" value="1"/>
</dbReference>
<evidence type="ECO:0000256" key="4">
    <source>
        <dbReference type="ARBA" id="ARBA00022576"/>
    </source>
</evidence>
<evidence type="ECO:0000313" key="9">
    <source>
        <dbReference type="Proteomes" id="UP000762676"/>
    </source>
</evidence>
<evidence type="ECO:0000256" key="6">
    <source>
        <dbReference type="ARBA" id="ARBA00022898"/>
    </source>
</evidence>
<dbReference type="Pfam" id="PF00266">
    <property type="entry name" value="Aminotran_5"/>
    <property type="match status" value="1"/>
</dbReference>
<keyword evidence="5" id="KW-0808">Transferase</keyword>
<keyword evidence="6" id="KW-0663">Pyridoxal phosphate</keyword>
<keyword evidence="9" id="KW-1185">Reference proteome</keyword>
<dbReference type="Gene3D" id="3.40.640.10">
    <property type="entry name" value="Type I PLP-dependent aspartate aminotransferase-like (Major domain)"/>
    <property type="match status" value="1"/>
</dbReference>
<evidence type="ECO:0000256" key="3">
    <source>
        <dbReference type="ARBA" id="ARBA00013049"/>
    </source>
</evidence>
<dbReference type="EMBL" id="BMAT01001836">
    <property type="protein sequence ID" value="GFR93258.1"/>
    <property type="molecule type" value="Genomic_DNA"/>
</dbReference>
<dbReference type="PANTHER" id="PTHR21152">
    <property type="entry name" value="AMINOTRANSFERASE CLASS V"/>
    <property type="match status" value="1"/>
</dbReference>
<dbReference type="FunFam" id="3.90.1150.10:FF:000039">
    <property type="entry name" value="Serine--pyruvate aminotransferase"/>
    <property type="match status" value="1"/>
</dbReference>
<name>A0AAV4H837_9GAST</name>
<evidence type="ECO:0000259" key="7">
    <source>
        <dbReference type="Pfam" id="PF00266"/>
    </source>
</evidence>
<dbReference type="AlphaFoldDB" id="A0AAV4H837"/>
<gene>
    <name evidence="8" type="ORF">ElyMa_000887700</name>
</gene>
<keyword evidence="4 8" id="KW-0032">Aminotransferase</keyword>
<evidence type="ECO:0000256" key="5">
    <source>
        <dbReference type="ARBA" id="ARBA00022679"/>
    </source>
</evidence>
<dbReference type="Proteomes" id="UP000762676">
    <property type="component" value="Unassembled WGS sequence"/>
</dbReference>
<accession>A0AAV4H837</accession>
<evidence type="ECO:0000313" key="8">
    <source>
        <dbReference type="EMBL" id="GFR93258.1"/>
    </source>
</evidence>
<dbReference type="GO" id="GO:0008453">
    <property type="term" value="F:alanine-glyoxylate transaminase activity"/>
    <property type="evidence" value="ECO:0007669"/>
    <property type="project" value="UniProtKB-EC"/>
</dbReference>
<dbReference type="InterPro" id="IPR015422">
    <property type="entry name" value="PyrdxlP-dep_Trfase_small"/>
</dbReference>
<sequence>MAPKITRPFCAQLGKCLQQVTSGQATQLNAGCVVTQKQMVNLTIVNSTFKVFPAGALQSQVAAFSTSASRKSSVSQPPARLLQPLTVPNKILMGPGPSNAYPRVLAAGSLPLIGHLQTEFYEIMDDIKAGIQYLFQTENEWTFAISGTGMAAMEAAAVNLLEVGDVALVGVNGFWGARLAEIAERNGSVAQRIEKPMGQVLSLEEIEQGLKEHKPKIVFLTYGESSGGTAQPLKGVGELCHKYGALLMVDSVAIVGGPYTNSVFCDFPGIDVLYTGAQKVLGSPPSISPISFSQRARDKIASRKTKVRSFYFDAAELANYWGCDEGPRRYHHTGMISGNYTLREGLAEIAEKGLEKSWEQHSTCSQLLYDGLEKLGLELLVKDKSIRNPCVTVIKVPEGVDAKAVSDYAMDKHQTEIAGGFGYLAGKVWRIGVMGYNCTPERVDQTLAVLKEALDLHWKRN</sequence>
<protein>
    <recommendedName>
        <fullName evidence="3">alanine--glyoxylate transaminase</fullName>
        <ecNumber evidence="3">2.6.1.44</ecNumber>
    </recommendedName>
</protein>
<dbReference type="InterPro" id="IPR015424">
    <property type="entry name" value="PyrdxlP-dep_Trfase"/>
</dbReference>
<dbReference type="GO" id="GO:0019265">
    <property type="term" value="P:glycine biosynthetic process, by transamination of glyoxylate"/>
    <property type="evidence" value="ECO:0007669"/>
    <property type="project" value="TreeGrafter"/>
</dbReference>
<evidence type="ECO:0000256" key="1">
    <source>
        <dbReference type="ARBA" id="ARBA00001933"/>
    </source>
</evidence>
<feature type="domain" description="Aminotransferase class V" evidence="7">
    <location>
        <begin position="114"/>
        <end position="408"/>
    </location>
</feature>
<dbReference type="GO" id="GO:0005777">
    <property type="term" value="C:peroxisome"/>
    <property type="evidence" value="ECO:0007669"/>
    <property type="project" value="TreeGrafter"/>
</dbReference>
<proteinExistence type="inferred from homology"/>
<comment type="similarity">
    <text evidence="2">Belongs to the class-V pyridoxal-phosphate-dependent aminotransferase family.</text>
</comment>
<dbReference type="FunFam" id="3.40.640.10:FF:000027">
    <property type="entry name" value="Serine--pyruvate aminotransferase, mitochondrial"/>
    <property type="match status" value="1"/>
</dbReference>
<dbReference type="Gene3D" id="3.90.1150.10">
    <property type="entry name" value="Aspartate Aminotransferase, domain 1"/>
    <property type="match status" value="1"/>
</dbReference>
<comment type="caution">
    <text evidence="8">The sequence shown here is derived from an EMBL/GenBank/DDBJ whole genome shotgun (WGS) entry which is preliminary data.</text>
</comment>